<dbReference type="RefSeq" id="WP_119777436.1">
    <property type="nucleotide sequence ID" value="NZ_QYUK01000011.1"/>
</dbReference>
<sequence>MIGPARFLTVAEARRAVDDWWVNQSNTEPASDAVRDQWLMLDVWLHELEELKNKIREGDKAELLRAMRICAGARLVTPEWLAVAFIEAYDSVARRFEAGSWDDIFGKPVAKGTHVGRLRERRRKRIEVYRAVKLALRADPPPPVDQSLFELVGKVCCVSPSVAKELYYSVKNQLLR</sequence>
<evidence type="ECO:0000313" key="1">
    <source>
        <dbReference type="EMBL" id="RJF86791.1"/>
    </source>
</evidence>
<dbReference type="EMBL" id="QYUK01000011">
    <property type="protein sequence ID" value="RJF86791.1"/>
    <property type="molecule type" value="Genomic_DNA"/>
</dbReference>
<evidence type="ECO:0000313" key="2">
    <source>
        <dbReference type="Proteomes" id="UP000284605"/>
    </source>
</evidence>
<accession>A0A418W9T6</accession>
<name>A0A418W9T6_9PROT</name>
<dbReference type="OrthoDB" id="8550065at2"/>
<organism evidence="1 2">
    <name type="scientific">Oleomonas cavernae</name>
    <dbReference type="NCBI Taxonomy" id="2320859"/>
    <lineage>
        <taxon>Bacteria</taxon>
        <taxon>Pseudomonadati</taxon>
        <taxon>Pseudomonadota</taxon>
        <taxon>Alphaproteobacteria</taxon>
        <taxon>Acetobacterales</taxon>
        <taxon>Acetobacteraceae</taxon>
        <taxon>Oleomonas</taxon>
    </lineage>
</organism>
<protein>
    <submittedName>
        <fullName evidence="1">Uncharacterized protein</fullName>
    </submittedName>
</protein>
<proteinExistence type="predicted"/>
<comment type="caution">
    <text evidence="1">The sequence shown here is derived from an EMBL/GenBank/DDBJ whole genome shotgun (WGS) entry which is preliminary data.</text>
</comment>
<reference evidence="1 2" key="1">
    <citation type="submission" date="2018-09" db="EMBL/GenBank/DDBJ databases">
        <authorList>
            <person name="Zhu H."/>
        </authorList>
    </citation>
    <scope>NUCLEOTIDE SEQUENCE [LARGE SCALE GENOMIC DNA]</scope>
    <source>
        <strain evidence="1 2">K1W22B-8</strain>
    </source>
</reference>
<keyword evidence="2" id="KW-1185">Reference proteome</keyword>
<dbReference type="Proteomes" id="UP000284605">
    <property type="component" value="Unassembled WGS sequence"/>
</dbReference>
<gene>
    <name evidence="1" type="ORF">D3874_06965</name>
</gene>
<dbReference type="AlphaFoldDB" id="A0A418W9T6"/>